<dbReference type="Proteomes" id="UP000784294">
    <property type="component" value="Unassembled WGS sequence"/>
</dbReference>
<gene>
    <name evidence="3" type="ORF">PXEA_LOCUS5023</name>
</gene>
<evidence type="ECO:0000313" key="3">
    <source>
        <dbReference type="EMBL" id="VEL11583.1"/>
    </source>
</evidence>
<comment type="caution">
    <text evidence="3">The sequence shown here is derived from an EMBL/GenBank/DDBJ whole genome shotgun (WGS) entry which is preliminary data.</text>
</comment>
<evidence type="ECO:0000313" key="4">
    <source>
        <dbReference type="Proteomes" id="UP000784294"/>
    </source>
</evidence>
<dbReference type="GO" id="GO:0007165">
    <property type="term" value="P:signal transduction"/>
    <property type="evidence" value="ECO:0007669"/>
    <property type="project" value="InterPro"/>
</dbReference>
<dbReference type="InterPro" id="IPR008936">
    <property type="entry name" value="Rho_GTPase_activation_prot"/>
</dbReference>
<dbReference type="EMBL" id="CAAALY010012244">
    <property type="protein sequence ID" value="VEL11583.1"/>
    <property type="molecule type" value="Genomic_DNA"/>
</dbReference>
<dbReference type="InterPro" id="IPR000198">
    <property type="entry name" value="RhoGAP_dom"/>
</dbReference>
<dbReference type="AlphaFoldDB" id="A0A448WH07"/>
<accession>A0A448WH07</accession>
<reference evidence="3" key="1">
    <citation type="submission" date="2018-11" db="EMBL/GenBank/DDBJ databases">
        <authorList>
            <consortium name="Pathogen Informatics"/>
        </authorList>
    </citation>
    <scope>NUCLEOTIDE SEQUENCE</scope>
</reference>
<evidence type="ECO:0000259" key="2">
    <source>
        <dbReference type="PROSITE" id="PS50238"/>
    </source>
</evidence>
<organism evidence="3 4">
    <name type="scientific">Protopolystoma xenopodis</name>
    <dbReference type="NCBI Taxonomy" id="117903"/>
    <lineage>
        <taxon>Eukaryota</taxon>
        <taxon>Metazoa</taxon>
        <taxon>Spiralia</taxon>
        <taxon>Lophotrochozoa</taxon>
        <taxon>Platyhelminthes</taxon>
        <taxon>Monogenea</taxon>
        <taxon>Polyopisthocotylea</taxon>
        <taxon>Polystomatidea</taxon>
        <taxon>Polystomatidae</taxon>
        <taxon>Protopolystoma</taxon>
    </lineage>
</organism>
<keyword evidence="1" id="KW-0175">Coiled coil</keyword>
<dbReference type="PROSITE" id="PS50238">
    <property type="entry name" value="RHOGAP"/>
    <property type="match status" value="1"/>
</dbReference>
<dbReference type="Gene3D" id="1.10.555.10">
    <property type="entry name" value="Rho GTPase activation protein"/>
    <property type="match status" value="1"/>
</dbReference>
<protein>
    <recommendedName>
        <fullName evidence="2">Rho-GAP domain-containing protein</fullName>
    </recommendedName>
</protein>
<keyword evidence="4" id="KW-1185">Reference proteome</keyword>
<dbReference type="Pfam" id="PF00620">
    <property type="entry name" value="RhoGAP"/>
    <property type="match status" value="1"/>
</dbReference>
<dbReference type="InterPro" id="IPR051627">
    <property type="entry name" value="SLIT-ROBO_RhoGAP"/>
</dbReference>
<sequence length="75" mass="8396">MHHQGVFRISGSQAEINDFKAAFEHGEDPLINVCEARDINSTSGLLKLYFRELGEPPFPNSVFLELVHCIGMSSF</sequence>
<dbReference type="OrthoDB" id="5981864at2759"/>
<dbReference type="PANTHER" id="PTHR14166">
    <property type="entry name" value="SLIT-ROBO RHO GTPASE ACTIVATING PROTEIN"/>
    <property type="match status" value="1"/>
</dbReference>
<dbReference type="SUPFAM" id="SSF48350">
    <property type="entry name" value="GTPase activation domain, GAP"/>
    <property type="match status" value="1"/>
</dbReference>
<evidence type="ECO:0000256" key="1">
    <source>
        <dbReference type="ARBA" id="ARBA00023054"/>
    </source>
</evidence>
<proteinExistence type="predicted"/>
<name>A0A448WH07_9PLAT</name>
<feature type="domain" description="Rho-GAP" evidence="2">
    <location>
        <begin position="1"/>
        <end position="75"/>
    </location>
</feature>